<dbReference type="AlphaFoldDB" id="F0R366"/>
<dbReference type="eggNOG" id="COG5545">
    <property type="taxonomic scope" value="Bacteria"/>
</dbReference>
<organism evidence="2 3">
    <name type="scientific">Phocaeicola salanitronis (strain DSM 18170 / JCM 13657 / CCUG 60908 / BL78)</name>
    <name type="common">Bacteroides salanitronis</name>
    <dbReference type="NCBI Taxonomy" id="667015"/>
    <lineage>
        <taxon>Bacteria</taxon>
        <taxon>Pseudomonadati</taxon>
        <taxon>Bacteroidota</taxon>
        <taxon>Bacteroidia</taxon>
        <taxon>Bacteroidales</taxon>
        <taxon>Bacteroidaceae</taxon>
        <taxon>Phocaeicola</taxon>
    </lineage>
</organism>
<accession>F0R366</accession>
<dbReference type="HOGENOM" id="CLU_835896_0_0_10"/>
<reference evidence="2 3" key="1">
    <citation type="journal article" date="2011" name="Stand. Genomic Sci.">
        <title>Complete genome sequence of Bacteroides salanitronis type strain (BL78).</title>
        <authorList>
            <person name="Gronow S."/>
            <person name="Held B."/>
            <person name="Lucas S."/>
            <person name="Lapidus A."/>
            <person name="Del Rio T.G."/>
            <person name="Nolan M."/>
            <person name="Tice H."/>
            <person name="Deshpande S."/>
            <person name="Cheng J.F."/>
            <person name="Pitluck S."/>
            <person name="Liolios K."/>
            <person name="Pagani I."/>
            <person name="Ivanova N."/>
            <person name="Mavromatis K."/>
            <person name="Pati A."/>
            <person name="Tapia R."/>
            <person name="Han C."/>
            <person name="Goodwin L."/>
            <person name="Chen A."/>
            <person name="Palaniappan K."/>
            <person name="Land M."/>
            <person name="Hauser L."/>
            <person name="Chang Y.J."/>
            <person name="Jeffries C.D."/>
            <person name="Brambilla E.M."/>
            <person name="Rohde M."/>
            <person name="Goker M."/>
            <person name="Detter J.C."/>
            <person name="Woyke T."/>
            <person name="Bristow J."/>
            <person name="Markowitz V."/>
            <person name="Hugenholtz P."/>
            <person name="Kyrpides N.C."/>
            <person name="Klenk H.P."/>
            <person name="Eisen J.A."/>
        </authorList>
    </citation>
    <scope>NUCLEOTIDE SEQUENCE [LARGE SCALE GENOMIC DNA]</scope>
    <source>
        <strain evidence="2 3">DSM 18170</strain>
    </source>
</reference>
<dbReference type="EMBL" id="CP002530">
    <property type="protein sequence ID" value="ADY37627.1"/>
    <property type="molecule type" value="Genomic_DNA"/>
</dbReference>
<dbReference type="KEGG" id="bsa:Bacsa_3099"/>
<feature type="domain" description="BT4734-like N-terminal" evidence="1">
    <location>
        <begin position="89"/>
        <end position="211"/>
    </location>
</feature>
<proteinExistence type="predicted"/>
<dbReference type="Pfam" id="PF08800">
    <property type="entry name" value="BT4734-like_N"/>
    <property type="match status" value="1"/>
</dbReference>
<keyword evidence="3" id="KW-1185">Reference proteome</keyword>
<evidence type="ECO:0000259" key="1">
    <source>
        <dbReference type="Pfam" id="PF08800"/>
    </source>
</evidence>
<dbReference type="OrthoDB" id="1522635at2"/>
<dbReference type="InterPro" id="IPR014907">
    <property type="entry name" value="BT4734-like_N"/>
</dbReference>
<gene>
    <name evidence="2" type="ordered locus">Bacsa_3099</name>
</gene>
<evidence type="ECO:0000313" key="3">
    <source>
        <dbReference type="Proteomes" id="UP000007486"/>
    </source>
</evidence>
<evidence type="ECO:0000313" key="2">
    <source>
        <dbReference type="EMBL" id="ADY37627.1"/>
    </source>
</evidence>
<protein>
    <submittedName>
        <fullName evidence="2">VirE protein</fullName>
    </submittedName>
</protein>
<dbReference type="Proteomes" id="UP000007486">
    <property type="component" value="Chromosome"/>
</dbReference>
<sequence>MDNSIEQQITALHLHTDHAAYTACKDEHINLVETRFRKTVSYYNNSEDSRSRLYYNLDYILEQIQTGRGLKEQTGIVRQQTTEEDYKREKNKLPMIVASGIFRYRNDDLGNLQEYSNLLVLDFDKFPDHEAAEAFKQKLIRYANPLHLYAVWFSPSNKGIKAVMIHDNTNPEYHYNLFQQVKQKLYPHTEEFDKKCSNLTRSCFLCYDPEIWVNPEKETLEPYHFEYDPCIPEPAKKTYNQGGSSKFFIHTQQEIEQNSSFQLLWKDKTLVNYVNSRWRKDYPDSYEDGHRHQSILSRAKWLCLYGVLYENALDYLKATFGRHGISEPDIEGMVINNYNANRSLFGSERSKLYAKKLEGQKYRMRQVFGE</sequence>
<name>F0R366_PHOSB</name>
<dbReference type="RefSeq" id="WP_013618999.1">
    <property type="nucleotide sequence ID" value="NC_015164.1"/>
</dbReference>